<dbReference type="Proteomes" id="UP000286862">
    <property type="component" value="Unassembled WGS sequence"/>
</dbReference>
<sequence>ELGWKTGGFGLADGAGNRFSGETRWSAEEESLTLRFAEGELVRHPLQLASLEQEAAYLKNVHFILRFSS</sequence>
<gene>
    <name evidence="1" type="ORF">VT99_13491</name>
</gene>
<accession>A0A3S3U552</accession>
<comment type="caution">
    <text evidence="1">The sequence shown here is derived from an EMBL/GenBank/DDBJ whole genome shotgun (WGS) entry which is preliminary data.</text>
</comment>
<evidence type="ECO:0000313" key="2">
    <source>
        <dbReference type="Proteomes" id="UP000286862"/>
    </source>
</evidence>
<name>A0A3S3U552_9BACT</name>
<proteinExistence type="predicted"/>
<protein>
    <submittedName>
        <fullName evidence="1">Uncharacterized protein</fullName>
    </submittedName>
</protein>
<feature type="non-terminal residue" evidence="1">
    <location>
        <position position="1"/>
    </location>
</feature>
<dbReference type="AlphaFoldDB" id="A0A3S3U552"/>
<dbReference type="EMBL" id="MTKQ01000349">
    <property type="protein sequence ID" value="RWX43990.1"/>
    <property type="molecule type" value="Genomic_DNA"/>
</dbReference>
<organism evidence="1 2">
    <name type="scientific">Candidatus Electrothrix marina</name>
    <dbReference type="NCBI Taxonomy" id="1859130"/>
    <lineage>
        <taxon>Bacteria</taxon>
        <taxon>Pseudomonadati</taxon>
        <taxon>Thermodesulfobacteriota</taxon>
        <taxon>Desulfobulbia</taxon>
        <taxon>Desulfobulbales</taxon>
        <taxon>Desulfobulbaceae</taxon>
        <taxon>Candidatus Electrothrix</taxon>
    </lineage>
</organism>
<reference evidence="1 2" key="1">
    <citation type="submission" date="2017-01" db="EMBL/GenBank/DDBJ databases">
        <title>The cable genome- insights into the physiology and evolution of filamentous bacteria capable of sulfide oxidation via long distance electron transfer.</title>
        <authorList>
            <person name="Schreiber L."/>
            <person name="Bjerg J.T."/>
            <person name="Boggild A."/>
            <person name="Van De Vossenberg J."/>
            <person name="Meysman F."/>
            <person name="Nielsen L.P."/>
            <person name="Schramm A."/>
            <person name="Kjeldsen K.U."/>
        </authorList>
    </citation>
    <scope>NUCLEOTIDE SEQUENCE [LARGE SCALE GENOMIC DNA]</scope>
    <source>
        <strain evidence="1">A2</strain>
    </source>
</reference>
<evidence type="ECO:0000313" key="1">
    <source>
        <dbReference type="EMBL" id="RWX43990.1"/>
    </source>
</evidence>